<dbReference type="InterPro" id="IPR036318">
    <property type="entry name" value="FAD-bd_PCMH-like_sf"/>
</dbReference>
<comment type="similarity">
    <text evidence="2">Belongs to the UPF0053 family.</text>
</comment>
<evidence type="ECO:0000313" key="15">
    <source>
        <dbReference type="Proteomes" id="UP000217895"/>
    </source>
</evidence>
<feature type="domain" description="CBS" evidence="12">
    <location>
        <begin position="284"/>
        <end position="340"/>
    </location>
</feature>
<evidence type="ECO:0000256" key="6">
    <source>
        <dbReference type="ARBA" id="ARBA00022989"/>
    </source>
</evidence>
<evidence type="ECO:0000256" key="9">
    <source>
        <dbReference type="PROSITE-ProRule" id="PRU00703"/>
    </source>
</evidence>
<dbReference type="Proteomes" id="UP000217895">
    <property type="component" value="Chromosome"/>
</dbReference>
<evidence type="ECO:0000256" key="4">
    <source>
        <dbReference type="ARBA" id="ARBA00022692"/>
    </source>
</evidence>
<dbReference type="Pfam" id="PF01595">
    <property type="entry name" value="CNNM"/>
    <property type="match status" value="1"/>
</dbReference>
<keyword evidence="4 10" id="KW-0812">Transmembrane</keyword>
<keyword evidence="6 10" id="KW-1133">Transmembrane helix</keyword>
<evidence type="ECO:0000259" key="13">
    <source>
        <dbReference type="PROSITE" id="PS51846"/>
    </source>
</evidence>
<dbReference type="SMART" id="SM01091">
    <property type="entry name" value="CorC_HlyC"/>
    <property type="match status" value="1"/>
</dbReference>
<dbReference type="InterPro" id="IPR000644">
    <property type="entry name" value="CBS_dom"/>
</dbReference>
<sequence length="436" mass="47713">MNSVVFEILIILVLIFANGIFAMSEIAIVSANKIRLQQRAENGDTKARTALALAESPNRFLATVQIGITLVGIFAGAFGGATLSEKLAEVLRTIPAVAPYSQGLALGIVVACITYLSLVIGELVPKQLALNAPEQIAINVAKPMRSLSKFAAPIVSLLSLSSDTLMRLLGVRPSEEPPITEAEIQVLISQGTRAGTFHEAEQEIVERVFELDDLIVGALMTHRRQIVWLDVNLPDAENLARINNSVYSRFPVCQGDLDTVLGVVKVKELFTRSSTGESINFTTASSAPLFIPENTHALKVLELFKKSGQHMTFVVDEYGAIQGLVTLNDIMEAIVGDLPSEHVENPQAVQREDGSWLLDGMLSIEEFKDLFDLEDLPQDDHQYHSLGGFVITRLGHIPVSAEHFEWNTLRFEVMDMDGNRVDKVLVSQRKDGSSAI</sequence>
<keyword evidence="5" id="KW-0677">Repeat</keyword>
<organism evidence="14 15">
    <name type="scientific">Leptolyngbya boryana NIES-2135</name>
    <dbReference type="NCBI Taxonomy" id="1973484"/>
    <lineage>
        <taxon>Bacteria</taxon>
        <taxon>Bacillati</taxon>
        <taxon>Cyanobacteriota</taxon>
        <taxon>Cyanophyceae</taxon>
        <taxon>Leptolyngbyales</taxon>
        <taxon>Leptolyngbyaceae</taxon>
        <taxon>Leptolyngbya group</taxon>
        <taxon>Leptolyngbya</taxon>
    </lineage>
</organism>
<dbReference type="GO" id="GO:0050660">
    <property type="term" value="F:flavin adenine dinucleotide binding"/>
    <property type="evidence" value="ECO:0007669"/>
    <property type="project" value="InterPro"/>
</dbReference>
<dbReference type="InterPro" id="IPR046342">
    <property type="entry name" value="CBS_dom_sf"/>
</dbReference>
<evidence type="ECO:0000256" key="2">
    <source>
        <dbReference type="ARBA" id="ARBA00006337"/>
    </source>
</evidence>
<dbReference type="PANTHER" id="PTHR43099">
    <property type="entry name" value="UPF0053 PROTEIN YRKA"/>
    <property type="match status" value="1"/>
</dbReference>
<protein>
    <recommendedName>
        <fullName evidence="16">Hemolysin</fullName>
    </recommendedName>
</protein>
<dbReference type="CDD" id="cd04590">
    <property type="entry name" value="CBS_pair_CorC_HlyC_assoc"/>
    <property type="match status" value="1"/>
</dbReference>
<feature type="transmembrane region" description="Helical" evidence="11">
    <location>
        <begin position="60"/>
        <end position="83"/>
    </location>
</feature>
<comment type="subcellular location">
    <subcellularLocation>
        <location evidence="1">Cell membrane</location>
        <topology evidence="1">Multi-pass membrane protein</topology>
    </subcellularLocation>
</comment>
<dbReference type="SUPFAM" id="SSF54631">
    <property type="entry name" value="CBS-domain pair"/>
    <property type="match status" value="1"/>
</dbReference>
<evidence type="ECO:0000259" key="12">
    <source>
        <dbReference type="PROSITE" id="PS51371"/>
    </source>
</evidence>
<keyword evidence="8 10" id="KW-0472">Membrane</keyword>
<dbReference type="AlphaFoldDB" id="A0A1Z4JCX4"/>
<evidence type="ECO:0000256" key="10">
    <source>
        <dbReference type="PROSITE-ProRule" id="PRU01193"/>
    </source>
</evidence>
<dbReference type="FunFam" id="3.30.465.10:FF:000023">
    <property type="entry name" value="Magnesium and cobalt transporter"/>
    <property type="match status" value="1"/>
</dbReference>
<dbReference type="InterPro" id="IPR051676">
    <property type="entry name" value="UPF0053_domain"/>
</dbReference>
<accession>A0A1Z4JCX4</accession>
<dbReference type="PANTHER" id="PTHR43099:SF5">
    <property type="entry name" value="HLYC_CORC FAMILY TRANSPORTER"/>
    <property type="match status" value="1"/>
</dbReference>
<feature type="domain" description="CNNM transmembrane" evidence="13">
    <location>
        <begin position="1"/>
        <end position="201"/>
    </location>
</feature>
<reference evidence="14 15" key="1">
    <citation type="submission" date="2017-06" db="EMBL/GenBank/DDBJ databases">
        <title>Genome sequencing of cyanobaciteial culture collection at National Institute for Environmental Studies (NIES).</title>
        <authorList>
            <person name="Hirose Y."/>
            <person name="Shimura Y."/>
            <person name="Fujisawa T."/>
            <person name="Nakamura Y."/>
            <person name="Kawachi M."/>
        </authorList>
    </citation>
    <scope>NUCLEOTIDE SEQUENCE [LARGE SCALE GENOMIC DNA]</scope>
    <source>
        <strain evidence="14 15">NIES-2135</strain>
    </source>
</reference>
<keyword evidence="15" id="KW-1185">Reference proteome</keyword>
<dbReference type="PROSITE" id="PS51846">
    <property type="entry name" value="CNNM"/>
    <property type="match status" value="1"/>
</dbReference>
<dbReference type="GO" id="GO:0005886">
    <property type="term" value="C:plasma membrane"/>
    <property type="evidence" value="ECO:0007669"/>
    <property type="project" value="UniProtKB-SubCell"/>
</dbReference>
<dbReference type="InterPro" id="IPR005170">
    <property type="entry name" value="Transptr-assoc_dom"/>
</dbReference>
<feature type="transmembrane region" description="Helical" evidence="11">
    <location>
        <begin position="6"/>
        <end position="29"/>
    </location>
</feature>
<evidence type="ECO:0000256" key="7">
    <source>
        <dbReference type="ARBA" id="ARBA00023122"/>
    </source>
</evidence>
<evidence type="ECO:0000256" key="1">
    <source>
        <dbReference type="ARBA" id="ARBA00004651"/>
    </source>
</evidence>
<dbReference type="InterPro" id="IPR002550">
    <property type="entry name" value="CNNM"/>
</dbReference>
<name>A0A1Z4JCX4_LEPBY</name>
<evidence type="ECO:0008006" key="16">
    <source>
        <dbReference type="Google" id="ProtNLM"/>
    </source>
</evidence>
<evidence type="ECO:0000256" key="5">
    <source>
        <dbReference type="ARBA" id="ARBA00022737"/>
    </source>
</evidence>
<dbReference type="InterPro" id="IPR044751">
    <property type="entry name" value="Ion_transp-like_CBS"/>
</dbReference>
<proteinExistence type="inferred from homology"/>
<keyword evidence="3" id="KW-1003">Cell membrane</keyword>
<dbReference type="SUPFAM" id="SSF56176">
    <property type="entry name" value="FAD-binding/transporter-associated domain-like"/>
    <property type="match status" value="1"/>
</dbReference>
<evidence type="ECO:0000256" key="3">
    <source>
        <dbReference type="ARBA" id="ARBA00022475"/>
    </source>
</evidence>
<keyword evidence="7 9" id="KW-0129">CBS domain</keyword>
<dbReference type="InterPro" id="IPR016169">
    <property type="entry name" value="FAD-bd_PCMH_sub2"/>
</dbReference>
<evidence type="ECO:0000313" key="14">
    <source>
        <dbReference type="EMBL" id="BAY54586.1"/>
    </source>
</evidence>
<dbReference type="Gene3D" id="3.10.580.10">
    <property type="entry name" value="CBS-domain"/>
    <property type="match status" value="1"/>
</dbReference>
<gene>
    <name evidence="14" type="ORF">NIES2135_14030</name>
</gene>
<evidence type="ECO:0000256" key="8">
    <source>
        <dbReference type="ARBA" id="ARBA00023136"/>
    </source>
</evidence>
<dbReference type="EMBL" id="AP018203">
    <property type="protein sequence ID" value="BAY54586.1"/>
    <property type="molecule type" value="Genomic_DNA"/>
</dbReference>
<dbReference type="PROSITE" id="PS51371">
    <property type="entry name" value="CBS"/>
    <property type="match status" value="1"/>
</dbReference>
<dbReference type="Gene3D" id="3.30.465.10">
    <property type="match status" value="1"/>
</dbReference>
<dbReference type="Pfam" id="PF03471">
    <property type="entry name" value="CorC_HlyC"/>
    <property type="match status" value="1"/>
</dbReference>
<dbReference type="Pfam" id="PF00571">
    <property type="entry name" value="CBS"/>
    <property type="match status" value="1"/>
</dbReference>
<evidence type="ECO:0000256" key="11">
    <source>
        <dbReference type="SAM" id="Phobius"/>
    </source>
</evidence>
<feature type="transmembrane region" description="Helical" evidence="11">
    <location>
        <begin position="103"/>
        <end position="124"/>
    </location>
</feature>